<evidence type="ECO:0000256" key="1">
    <source>
        <dbReference type="ARBA" id="ARBA00009861"/>
    </source>
</evidence>
<protein>
    <submittedName>
        <fullName evidence="2">Transferase, putative</fullName>
    </submittedName>
</protein>
<dbReference type="InterPro" id="IPR023213">
    <property type="entry name" value="CAT-like_dom_sf"/>
</dbReference>
<reference evidence="2" key="2">
    <citation type="submission" date="2007-03" db="EMBL/GenBank/DDBJ databases">
        <authorList>
            <consortium name="The International Medicago Genome Annotation Group"/>
        </authorList>
    </citation>
    <scope>NUCLEOTIDE SEQUENCE</scope>
</reference>
<dbReference type="AlphaFoldDB" id="A2Q1H0"/>
<accession>A2Q1H0</accession>
<comment type="similarity">
    <text evidence="1">Belongs to the plant acyltransferase family.</text>
</comment>
<proteinExistence type="inferred from homology"/>
<dbReference type="GO" id="GO:0016740">
    <property type="term" value="F:transferase activity"/>
    <property type="evidence" value="ECO:0007669"/>
    <property type="project" value="UniProtKB-KW"/>
</dbReference>
<dbReference type="Pfam" id="PF02458">
    <property type="entry name" value="Transferase"/>
    <property type="match status" value="1"/>
</dbReference>
<gene>
    <name evidence="2" type="ORF">MtrDRAFT_AC148816g41v2</name>
</gene>
<reference evidence="2" key="1">
    <citation type="submission" date="2004-07" db="EMBL/GenBank/DDBJ databases">
        <authorList>
            <person name="Town C.D."/>
        </authorList>
    </citation>
    <scope>NUCLEOTIDE SEQUENCE</scope>
</reference>
<dbReference type="PANTHER" id="PTHR31642">
    <property type="entry name" value="TRICHOTHECENE 3-O-ACETYLTRANSFERASE"/>
    <property type="match status" value="1"/>
</dbReference>
<organism evidence="2">
    <name type="scientific">Medicago truncatula</name>
    <name type="common">Barrel medic</name>
    <name type="synonym">Medicago tribuloides</name>
    <dbReference type="NCBI Taxonomy" id="3880"/>
    <lineage>
        <taxon>Eukaryota</taxon>
        <taxon>Viridiplantae</taxon>
        <taxon>Streptophyta</taxon>
        <taxon>Embryophyta</taxon>
        <taxon>Tracheophyta</taxon>
        <taxon>Spermatophyta</taxon>
        <taxon>Magnoliopsida</taxon>
        <taxon>eudicotyledons</taxon>
        <taxon>Gunneridae</taxon>
        <taxon>Pentapetalae</taxon>
        <taxon>rosids</taxon>
        <taxon>fabids</taxon>
        <taxon>Fabales</taxon>
        <taxon>Fabaceae</taxon>
        <taxon>Papilionoideae</taxon>
        <taxon>50 kb inversion clade</taxon>
        <taxon>NPAAA clade</taxon>
        <taxon>Hologalegina</taxon>
        <taxon>IRL clade</taxon>
        <taxon>Trifolieae</taxon>
        <taxon>Medicago</taxon>
    </lineage>
</organism>
<dbReference type="PANTHER" id="PTHR31642:SF139">
    <property type="entry name" value="SPERMIDINE HYDROXYCINNAMOYL TRANSFERASE"/>
    <property type="match status" value="1"/>
</dbReference>
<keyword evidence="2" id="KW-0808">Transferase</keyword>
<name>A2Q1H0_MEDTR</name>
<dbReference type="EMBL" id="AC148816">
    <property type="protein sequence ID" value="ABN05786.1"/>
    <property type="molecule type" value="Genomic_DNA"/>
</dbReference>
<dbReference type="InterPro" id="IPR050317">
    <property type="entry name" value="Plant_Fungal_Acyltransferase"/>
</dbReference>
<evidence type="ECO:0000313" key="2">
    <source>
        <dbReference type="EMBL" id="ABN05786.1"/>
    </source>
</evidence>
<dbReference type="Gene3D" id="3.30.559.10">
    <property type="entry name" value="Chloramphenicol acetyltransferase-like domain"/>
    <property type="match status" value="1"/>
</dbReference>
<sequence>MQHYSFIKVGILETGRRGRGNVKRLSTYFLEATCDVTFKDLGSFDSTHVVKKLVPKINYDVPIEDVPLLAVQFTKFSCGSLTLGLAMCRAVLDGASAANFINSWAKLTKIRKTLDSSLIPFS</sequence>